<sequence>FAGIVFLLIFCGSVESVVVDIVHGLLLVNMEGGFLSPKGSGGRRCVKQKSGGSVDAPNGNKAYSFKRIEQRNLTKCSTLDSSTTFHISFGGNTRSISHAKLLNGEPSRKTVNLHPLLASVGNGADVAIFVESVHGVHERFSNIVCGFFLRTTLRILGSATPLPAMNNDLERQMLDGRLVLVDNDGKPLKS</sequence>
<dbReference type="EMBL" id="BKCJ010490093">
    <property type="protein sequence ID" value="GFA79880.1"/>
    <property type="molecule type" value="Genomic_DNA"/>
</dbReference>
<reference evidence="2" key="1">
    <citation type="journal article" date="2019" name="Sci. Rep.">
        <title>Draft genome of Tanacetum cinerariifolium, the natural source of mosquito coil.</title>
        <authorList>
            <person name="Yamashiro T."/>
            <person name="Shiraishi A."/>
            <person name="Satake H."/>
            <person name="Nakayama K."/>
        </authorList>
    </citation>
    <scope>NUCLEOTIDE SEQUENCE</scope>
</reference>
<accession>A0A699K6U5</accession>
<feature type="chain" id="PRO_5025549166" evidence="1">
    <location>
        <begin position="17"/>
        <end position="190"/>
    </location>
</feature>
<proteinExistence type="predicted"/>
<feature type="non-terminal residue" evidence="2">
    <location>
        <position position="1"/>
    </location>
</feature>
<evidence type="ECO:0000256" key="1">
    <source>
        <dbReference type="SAM" id="SignalP"/>
    </source>
</evidence>
<evidence type="ECO:0000313" key="2">
    <source>
        <dbReference type="EMBL" id="GFA79880.1"/>
    </source>
</evidence>
<feature type="signal peptide" evidence="1">
    <location>
        <begin position="1"/>
        <end position="16"/>
    </location>
</feature>
<comment type="caution">
    <text evidence="2">The sequence shown here is derived from an EMBL/GenBank/DDBJ whole genome shotgun (WGS) entry which is preliminary data.</text>
</comment>
<dbReference type="AlphaFoldDB" id="A0A699K6U5"/>
<name>A0A699K6U5_TANCI</name>
<keyword evidence="1" id="KW-0732">Signal</keyword>
<gene>
    <name evidence="2" type="ORF">Tci_651852</name>
</gene>
<protein>
    <submittedName>
        <fullName evidence="2">Uncharacterized protein</fullName>
    </submittedName>
</protein>
<organism evidence="2">
    <name type="scientific">Tanacetum cinerariifolium</name>
    <name type="common">Dalmatian daisy</name>
    <name type="synonym">Chrysanthemum cinerariifolium</name>
    <dbReference type="NCBI Taxonomy" id="118510"/>
    <lineage>
        <taxon>Eukaryota</taxon>
        <taxon>Viridiplantae</taxon>
        <taxon>Streptophyta</taxon>
        <taxon>Embryophyta</taxon>
        <taxon>Tracheophyta</taxon>
        <taxon>Spermatophyta</taxon>
        <taxon>Magnoliopsida</taxon>
        <taxon>eudicotyledons</taxon>
        <taxon>Gunneridae</taxon>
        <taxon>Pentapetalae</taxon>
        <taxon>asterids</taxon>
        <taxon>campanulids</taxon>
        <taxon>Asterales</taxon>
        <taxon>Asteraceae</taxon>
        <taxon>Asteroideae</taxon>
        <taxon>Anthemideae</taxon>
        <taxon>Anthemidinae</taxon>
        <taxon>Tanacetum</taxon>
    </lineage>
</organism>